<dbReference type="PANTHER" id="PTHR31668">
    <property type="entry name" value="GLUCOSE TRANSPORT TRANSCRIPTION REGULATOR RGT1-RELATED-RELATED"/>
    <property type="match status" value="1"/>
</dbReference>
<dbReference type="InterPro" id="IPR007219">
    <property type="entry name" value="XnlR_reg_dom"/>
</dbReference>
<keyword evidence="6" id="KW-0804">Transcription</keyword>
<dbReference type="GO" id="GO:0006351">
    <property type="term" value="P:DNA-templated transcription"/>
    <property type="evidence" value="ECO:0007669"/>
    <property type="project" value="InterPro"/>
</dbReference>
<dbReference type="Proteomes" id="UP000078340">
    <property type="component" value="Unassembled WGS sequence"/>
</dbReference>
<dbReference type="EMBL" id="LSBI01000057">
    <property type="protein sequence ID" value="OAQ58777.1"/>
    <property type="molecule type" value="Genomic_DNA"/>
</dbReference>
<evidence type="ECO:0000256" key="4">
    <source>
        <dbReference type="ARBA" id="ARBA00023015"/>
    </source>
</evidence>
<dbReference type="SUPFAM" id="SSF57701">
    <property type="entry name" value="Zn2/Cys6 DNA-binding domain"/>
    <property type="match status" value="1"/>
</dbReference>
<evidence type="ECO:0000256" key="6">
    <source>
        <dbReference type="ARBA" id="ARBA00023163"/>
    </source>
</evidence>
<evidence type="ECO:0000256" key="8">
    <source>
        <dbReference type="SAM" id="MobiDB-lite"/>
    </source>
</evidence>
<feature type="compositionally biased region" description="Basic residues" evidence="8">
    <location>
        <begin position="57"/>
        <end position="68"/>
    </location>
</feature>
<dbReference type="GO" id="GO:0003677">
    <property type="term" value="F:DNA binding"/>
    <property type="evidence" value="ECO:0007669"/>
    <property type="project" value="UniProtKB-KW"/>
</dbReference>
<feature type="compositionally biased region" description="Low complexity" evidence="8">
    <location>
        <begin position="69"/>
        <end position="80"/>
    </location>
</feature>
<comment type="caution">
    <text evidence="10">The sequence shown here is derived from an EMBL/GenBank/DDBJ whole genome shotgun (WGS) entry which is preliminary data.</text>
</comment>
<keyword evidence="4" id="KW-0805">Transcription regulation</keyword>
<dbReference type="Gene3D" id="4.10.240.10">
    <property type="entry name" value="Zn(2)-C6 fungal-type DNA-binding domain"/>
    <property type="match status" value="1"/>
</dbReference>
<evidence type="ECO:0000256" key="5">
    <source>
        <dbReference type="ARBA" id="ARBA00023125"/>
    </source>
</evidence>
<dbReference type="CDD" id="cd00067">
    <property type="entry name" value="GAL4"/>
    <property type="match status" value="1"/>
</dbReference>
<dbReference type="GO" id="GO:0008270">
    <property type="term" value="F:zinc ion binding"/>
    <property type="evidence" value="ECO:0007669"/>
    <property type="project" value="InterPro"/>
</dbReference>
<dbReference type="InterPro" id="IPR001138">
    <property type="entry name" value="Zn2Cys6_DnaBD"/>
</dbReference>
<name>A0A179EZZ7_PURLI</name>
<dbReference type="OMA" id="YDICECL"/>
<evidence type="ECO:0000256" key="2">
    <source>
        <dbReference type="ARBA" id="ARBA00022723"/>
    </source>
</evidence>
<dbReference type="AlphaFoldDB" id="A0A179EZZ7"/>
<evidence type="ECO:0000256" key="3">
    <source>
        <dbReference type="ARBA" id="ARBA00022833"/>
    </source>
</evidence>
<feature type="region of interest" description="Disordered" evidence="8">
    <location>
        <begin position="57"/>
        <end position="106"/>
    </location>
</feature>
<keyword evidence="3" id="KW-0862">Zinc</keyword>
<keyword evidence="2" id="KW-0479">Metal-binding</keyword>
<evidence type="ECO:0000313" key="11">
    <source>
        <dbReference type="Proteomes" id="UP000078340"/>
    </source>
</evidence>
<evidence type="ECO:0000256" key="1">
    <source>
        <dbReference type="ARBA" id="ARBA00004123"/>
    </source>
</evidence>
<dbReference type="CDD" id="cd12148">
    <property type="entry name" value="fungal_TF_MHR"/>
    <property type="match status" value="1"/>
</dbReference>
<dbReference type="InterPro" id="IPR050797">
    <property type="entry name" value="Carb_Metab_Trans_Reg"/>
</dbReference>
<dbReference type="Pfam" id="PF00172">
    <property type="entry name" value="Zn_clus"/>
    <property type="match status" value="1"/>
</dbReference>
<dbReference type="PROSITE" id="PS00463">
    <property type="entry name" value="ZN2_CY6_FUNGAL_1"/>
    <property type="match status" value="1"/>
</dbReference>
<accession>A0A179EZZ7</accession>
<evidence type="ECO:0000313" key="10">
    <source>
        <dbReference type="EMBL" id="OAQ58777.1"/>
    </source>
</evidence>
<dbReference type="PROSITE" id="PS50048">
    <property type="entry name" value="ZN2_CY6_FUNGAL_2"/>
    <property type="match status" value="1"/>
</dbReference>
<reference evidence="10 11" key="1">
    <citation type="submission" date="2016-02" db="EMBL/GenBank/DDBJ databases">
        <title>Biosynthesis of antibiotic leucinostatins and their inhibition on Phytophthora in bio-control Purpureocillium lilacinum.</title>
        <authorList>
            <person name="Wang G."/>
            <person name="Liu Z."/>
            <person name="Lin R."/>
            <person name="Li E."/>
            <person name="Mao Z."/>
            <person name="Ling J."/>
            <person name="Yin W."/>
            <person name="Xie B."/>
        </authorList>
    </citation>
    <scope>NUCLEOTIDE SEQUENCE [LARGE SCALE GENOMIC DNA]</scope>
    <source>
        <strain evidence="10">PLFJ-1</strain>
    </source>
</reference>
<dbReference type="InterPro" id="IPR036864">
    <property type="entry name" value="Zn2-C6_fun-type_DNA-bd_sf"/>
</dbReference>
<organism evidence="10 11">
    <name type="scientific">Purpureocillium lilacinum</name>
    <name type="common">Paecilomyces lilacinus</name>
    <dbReference type="NCBI Taxonomy" id="33203"/>
    <lineage>
        <taxon>Eukaryota</taxon>
        <taxon>Fungi</taxon>
        <taxon>Dikarya</taxon>
        <taxon>Ascomycota</taxon>
        <taxon>Pezizomycotina</taxon>
        <taxon>Sordariomycetes</taxon>
        <taxon>Hypocreomycetidae</taxon>
        <taxon>Hypocreales</taxon>
        <taxon>Ophiocordycipitaceae</taxon>
        <taxon>Purpureocillium</taxon>
    </lineage>
</organism>
<feature type="compositionally biased region" description="Low complexity" evidence="8">
    <location>
        <begin position="90"/>
        <end position="105"/>
    </location>
</feature>
<dbReference type="SMART" id="SM00066">
    <property type="entry name" value="GAL4"/>
    <property type="match status" value="1"/>
</dbReference>
<dbReference type="GO" id="GO:0005634">
    <property type="term" value="C:nucleus"/>
    <property type="evidence" value="ECO:0007669"/>
    <property type="project" value="UniProtKB-SubCell"/>
</dbReference>
<feature type="region of interest" description="Disordered" evidence="8">
    <location>
        <begin position="127"/>
        <end position="152"/>
    </location>
</feature>
<keyword evidence="5" id="KW-0238">DNA-binding</keyword>
<evidence type="ECO:0000256" key="7">
    <source>
        <dbReference type="ARBA" id="ARBA00023242"/>
    </source>
</evidence>
<dbReference type="GO" id="GO:0000981">
    <property type="term" value="F:DNA-binding transcription factor activity, RNA polymerase II-specific"/>
    <property type="evidence" value="ECO:0007669"/>
    <property type="project" value="InterPro"/>
</dbReference>
<dbReference type="Pfam" id="PF04082">
    <property type="entry name" value="Fungal_trans"/>
    <property type="match status" value="1"/>
</dbReference>
<dbReference type="PANTHER" id="PTHR31668:SF18">
    <property type="entry name" value="MALTOSE FERMENTATION REGULATORY PROTEIN MAL13-RELATED"/>
    <property type="match status" value="1"/>
</dbReference>
<proteinExistence type="predicted"/>
<protein>
    <submittedName>
        <fullName evidence="10">Amylase cluster transcriptional regulator AmyR</fullName>
    </submittedName>
</protein>
<feature type="domain" description="Zn(2)-C6 fungal-type" evidence="9">
    <location>
        <begin position="22"/>
        <end position="52"/>
    </location>
</feature>
<dbReference type="SMART" id="SM00906">
    <property type="entry name" value="Fungal_trans"/>
    <property type="match status" value="1"/>
</dbReference>
<evidence type="ECO:0000259" key="9">
    <source>
        <dbReference type="PROSITE" id="PS50048"/>
    </source>
</evidence>
<sequence length="545" mass="60163">MLNFAVYQTKPGGSLDEAPGQACDRCRQKKSRCDRHRPVCSNCGKTGSTCTWVAVPKRRGPRPRKRRTTTTAAAACVRPPSVNPAPDGTPGPSASPSSAGNMGSADAMDHFSDGFYEHIPLTAGAGSPDWTRPCVQSPPTSSSSGSHEETNPTARHAAYGTYVDPLLADPSVVNIFNPSPSYWSCVDESFQLPRAFFEPYVRLFIDRLYPIFPVLDCQCLMWLVHTDEALSQPLTRAEYALLTSLSAGVVMQLNIEDLPGQASAGNNAEAASTPLAQLPSSAQFFASQCLQARQGYSFIEEADEWTVMTSFFLFAYYGNLDQSRSAWHYLREAVGLAQSLGVDDPELYADWDTNTQQRRLRLFWLLFITERAYAVQHRRQVILRSSIDLPKVFDSHDPKLIYGFVALTKVFKTIDNDFIAAWSVLRSAKETHDPGNAMQKILEQEDLMGCLSMSEIDETQRLDVLITQHWLRVLVCKMQIRRATATASANAPEPGQRVSAGYGKFGQKYVLETCSSLLEIISKANQLSLEAHGIGMVVFTHPPSG</sequence>
<keyword evidence="7" id="KW-0539">Nucleus</keyword>
<gene>
    <name evidence="10" type="ORF">VFPFJ_11633</name>
</gene>
<comment type="subcellular location">
    <subcellularLocation>
        <location evidence="1">Nucleus</location>
    </subcellularLocation>
</comment>